<sequence>MTFRLHDQLLSILHCHCHP</sequence>
<reference evidence="1" key="1">
    <citation type="submission" date="2014-11" db="EMBL/GenBank/DDBJ databases">
        <authorList>
            <person name="Amaro Gonzalez C."/>
        </authorList>
    </citation>
    <scope>NUCLEOTIDE SEQUENCE</scope>
</reference>
<name>A0A0E9XU28_ANGAN</name>
<dbReference type="EMBL" id="GBXM01003227">
    <property type="protein sequence ID" value="JAI05351.1"/>
    <property type="molecule type" value="Transcribed_RNA"/>
</dbReference>
<dbReference type="AlphaFoldDB" id="A0A0E9XU28"/>
<reference evidence="1" key="2">
    <citation type="journal article" date="2015" name="Fish Shellfish Immunol.">
        <title>Early steps in the European eel (Anguilla anguilla)-Vibrio vulnificus interaction in the gills: Role of the RtxA13 toxin.</title>
        <authorList>
            <person name="Callol A."/>
            <person name="Pajuelo D."/>
            <person name="Ebbesson L."/>
            <person name="Teles M."/>
            <person name="MacKenzie S."/>
            <person name="Amaro C."/>
        </authorList>
    </citation>
    <scope>NUCLEOTIDE SEQUENCE</scope>
</reference>
<evidence type="ECO:0000313" key="1">
    <source>
        <dbReference type="EMBL" id="JAI05351.1"/>
    </source>
</evidence>
<accession>A0A0E9XU28</accession>
<protein>
    <submittedName>
        <fullName evidence="1">Uncharacterized protein</fullName>
    </submittedName>
</protein>
<proteinExistence type="predicted"/>
<organism evidence="1">
    <name type="scientific">Anguilla anguilla</name>
    <name type="common">European freshwater eel</name>
    <name type="synonym">Muraena anguilla</name>
    <dbReference type="NCBI Taxonomy" id="7936"/>
    <lineage>
        <taxon>Eukaryota</taxon>
        <taxon>Metazoa</taxon>
        <taxon>Chordata</taxon>
        <taxon>Craniata</taxon>
        <taxon>Vertebrata</taxon>
        <taxon>Euteleostomi</taxon>
        <taxon>Actinopterygii</taxon>
        <taxon>Neopterygii</taxon>
        <taxon>Teleostei</taxon>
        <taxon>Anguilliformes</taxon>
        <taxon>Anguillidae</taxon>
        <taxon>Anguilla</taxon>
    </lineage>
</organism>